<keyword evidence="2 4" id="KW-0813">Transport</keyword>
<keyword evidence="4" id="KW-0926">Vacuole</keyword>
<evidence type="ECO:0000256" key="5">
    <source>
        <dbReference type="PROSITE-ProRule" id="PRU01006"/>
    </source>
</evidence>
<dbReference type="GO" id="GO:0005770">
    <property type="term" value="C:late endosome"/>
    <property type="evidence" value="ECO:0007669"/>
    <property type="project" value="UniProtKB-UniRule"/>
</dbReference>
<evidence type="ECO:0000256" key="4">
    <source>
        <dbReference type="PIRNR" id="PIRNR028921"/>
    </source>
</evidence>
<dbReference type="SUPFAM" id="SSF69322">
    <property type="entry name" value="Tricorn protease domain 2"/>
    <property type="match status" value="1"/>
</dbReference>
<dbReference type="Pfam" id="PF23411">
    <property type="entry name" value="Beta-prop_Vps41"/>
    <property type="match status" value="1"/>
</dbReference>
<dbReference type="FunFam" id="1.25.40.10:FF:000350">
    <property type="entry name" value="Vacuolar protein sorting-associated protein 41 homolog"/>
    <property type="match status" value="1"/>
</dbReference>
<protein>
    <recommendedName>
        <fullName evidence="4">Vacuolar protein sorting-associated protein 41</fullName>
    </recommendedName>
</protein>
<dbReference type="GO" id="GO:0000329">
    <property type="term" value="C:fungal-type vacuole membrane"/>
    <property type="evidence" value="ECO:0007669"/>
    <property type="project" value="UniProtKB-UniRule"/>
</dbReference>
<dbReference type="Gene3D" id="2.130.10.10">
    <property type="entry name" value="YVTN repeat-like/Quinoprotein amine dehydrogenase"/>
    <property type="match status" value="1"/>
</dbReference>
<dbReference type="InterPro" id="IPR000547">
    <property type="entry name" value="Clathrin_H-chain/VPS_repeat"/>
</dbReference>
<dbReference type="InterPro" id="IPR045111">
    <property type="entry name" value="Vps41/Vps8"/>
</dbReference>
<comment type="similarity">
    <text evidence="1 4">Belongs to the VPS41 family.</text>
</comment>
<dbReference type="InterPro" id="IPR057780">
    <property type="entry name" value="Beta-prop_Vps41"/>
</dbReference>
<feature type="region of interest" description="Disordered" evidence="6">
    <location>
        <begin position="1"/>
        <end position="31"/>
    </location>
</feature>
<evidence type="ECO:0000256" key="6">
    <source>
        <dbReference type="SAM" id="MobiDB-lite"/>
    </source>
</evidence>
<comment type="subcellular location">
    <subcellularLocation>
        <location evidence="4">Vacuole</location>
    </subcellularLocation>
</comment>
<dbReference type="Proteomes" id="UP000027195">
    <property type="component" value="Unassembled WGS sequence"/>
</dbReference>
<dbReference type="GO" id="GO:0009267">
    <property type="term" value="P:cellular response to starvation"/>
    <property type="evidence" value="ECO:0007669"/>
    <property type="project" value="TreeGrafter"/>
</dbReference>
<dbReference type="SMART" id="SM00320">
    <property type="entry name" value="WD40"/>
    <property type="match status" value="1"/>
</dbReference>
<feature type="compositionally biased region" description="Acidic residues" evidence="6">
    <location>
        <begin position="61"/>
        <end position="79"/>
    </location>
</feature>
<dbReference type="InterPro" id="IPR016902">
    <property type="entry name" value="Vps41"/>
</dbReference>
<organism evidence="8 9">
    <name type="scientific">Botryobasidium botryosum (strain FD-172 SS1)</name>
    <dbReference type="NCBI Taxonomy" id="930990"/>
    <lineage>
        <taxon>Eukaryota</taxon>
        <taxon>Fungi</taxon>
        <taxon>Dikarya</taxon>
        <taxon>Basidiomycota</taxon>
        <taxon>Agaricomycotina</taxon>
        <taxon>Agaricomycetes</taxon>
        <taxon>Cantharellales</taxon>
        <taxon>Botryobasidiaceae</taxon>
        <taxon>Botryobasidium</taxon>
    </lineage>
</organism>
<dbReference type="STRING" id="930990.A0A067MLA3"/>
<name>A0A067MLA3_BOTB1</name>
<feature type="region of interest" description="Disordered" evidence="6">
    <location>
        <begin position="46"/>
        <end position="126"/>
    </location>
</feature>
<dbReference type="FunCoup" id="A0A067MLA3">
    <property type="interactions" value="307"/>
</dbReference>
<accession>A0A067MLA3</accession>
<dbReference type="GO" id="GO:0030897">
    <property type="term" value="C:HOPS complex"/>
    <property type="evidence" value="ECO:0007669"/>
    <property type="project" value="UniProtKB-UniRule"/>
</dbReference>
<sequence length="1013" mass="113600">MSPQGNEVKVVPAPGLNVLNRGAGNTKKPSPLYVAEANGAQVNGEVSRLGVAGRGNVEVTQSDEDESDEDDSAAEDEDRTDASWQEKEDYVESPDDEDYDDDDDDNDDEEDDDEEPTLKYERLGGAAPEILEKDTASALAVSTRFIALGTHVGMVHVLDFQGNKIQSYRPHAATVNAIDVDATGDFVATASVDGKVIIHSLTTPEMYGFDFRRPMRCVALEPSFAKRSTRAFVCGGMSGKLVMHEKGWLGHRESEIHSGEGPIWNVVWRGALIAWANDLGVKIYDTVSRQRITFIDRPPDSPRADLFKCTIRWHDDNTLLIAWADHIKLARVRARTRSNVAHANPYQVEITAIFQVDGMISGLIPYPTPIGSFLVLAYLPPDIFANEATSDPAEQRRKAAHRPELRIIANSGEELTSDVLSLQDYHMFGCNDYVLQAAESFYIVLSPRSVVLVKPRDEADHVAWLVERKRYEEALEEVEKLKDTVPGLDAAAIGQQYIEHLVHAGEFDKAAKLCPKVFGQDAQAWENWIFLFAQKDHLHTIIPFVPTQDPQLSRLVYEMILAHYLSHDRDALLSTIKKWPSSIYDISTVIVAVNSELERSPSSPILMECLAELYIMSRQPGKALPFFLRLRRPHVFDLIREHNLFTAVRDQALLLVEFDQELEKKRREKDGETLTADGAKAKGGEKSAAITLLVDHTHSIPIARVVQQLQARPYYLYLYLDALFEKDPYLASEFSDRQVQLYAEFAPTRLIDFLRASNYYSLEQAYSICKERDLVPEMVFLLGRMGNNRQALNLIIERLGDVHRAIDFAKEQNDDDLWEDLLRYSETKPTFIRGLLENVGAEIDPIRLIRRIKNGLEIPGLKEALIKILWDFNLQISLLEGCQTILHGDCTTLAERLRFRQTGGFFGSAATPCLVCRNPLFIPSVLAQPSSQQPLILMFLCQHVVHATCVKGGHDLPQRLNDSLFSLMGTQGGANVDIIGGKIAHAAMVRARLEETCPVCHVSEGGRRIHARF</sequence>
<dbReference type="Gene3D" id="1.25.40.10">
    <property type="entry name" value="Tetratricopeptide repeat domain"/>
    <property type="match status" value="1"/>
</dbReference>
<dbReference type="PROSITE" id="PS50236">
    <property type="entry name" value="CHCR"/>
    <property type="match status" value="1"/>
</dbReference>
<dbReference type="EMBL" id="KL198032">
    <property type="protein sequence ID" value="KDQ15510.1"/>
    <property type="molecule type" value="Genomic_DNA"/>
</dbReference>
<dbReference type="FunFam" id="2.130.10.10:FF:000932">
    <property type="entry name" value="Related to Vacuolar assembly protein VPS41"/>
    <property type="match status" value="1"/>
</dbReference>
<dbReference type="PANTHER" id="PTHR12616:SF1">
    <property type="entry name" value="VACUOLAR PROTEIN SORTING-ASSOCIATED PROTEIN 41 HOMOLOG"/>
    <property type="match status" value="1"/>
</dbReference>
<comment type="function">
    <text evidence="4">Required for vacuolar assembly and vacuolar traffic.</text>
</comment>
<evidence type="ECO:0000259" key="7">
    <source>
        <dbReference type="Pfam" id="PF23411"/>
    </source>
</evidence>
<evidence type="ECO:0000313" key="9">
    <source>
        <dbReference type="Proteomes" id="UP000027195"/>
    </source>
</evidence>
<dbReference type="GO" id="GO:0006623">
    <property type="term" value="P:protein targeting to vacuole"/>
    <property type="evidence" value="ECO:0007669"/>
    <property type="project" value="InterPro"/>
</dbReference>
<gene>
    <name evidence="8" type="ORF">BOTBODRAFT_31824</name>
</gene>
<dbReference type="HOGENOM" id="CLU_001285_2_0_1"/>
<proteinExistence type="inferred from homology"/>
<evidence type="ECO:0000313" key="8">
    <source>
        <dbReference type="EMBL" id="KDQ15510.1"/>
    </source>
</evidence>
<dbReference type="Pfam" id="PF23556">
    <property type="entry name" value="TPR_Vps41"/>
    <property type="match status" value="1"/>
</dbReference>
<keyword evidence="3 4" id="KW-0653">Protein transport</keyword>
<dbReference type="InParanoid" id="A0A067MLA3"/>
<dbReference type="PIRSF" id="PIRSF028921">
    <property type="entry name" value="VPS41"/>
    <property type="match status" value="1"/>
</dbReference>
<dbReference type="InterPro" id="IPR015943">
    <property type="entry name" value="WD40/YVTN_repeat-like_dom_sf"/>
</dbReference>
<feature type="domain" description="Vps41 beta-propeller" evidence="7">
    <location>
        <begin position="118"/>
        <end position="454"/>
    </location>
</feature>
<dbReference type="PANTHER" id="PTHR12616">
    <property type="entry name" value="VACUOLAR PROTEIN SORTING VPS41"/>
    <property type="match status" value="1"/>
</dbReference>
<dbReference type="GO" id="GO:0016236">
    <property type="term" value="P:macroautophagy"/>
    <property type="evidence" value="ECO:0007669"/>
    <property type="project" value="TreeGrafter"/>
</dbReference>
<dbReference type="GO" id="GO:0034058">
    <property type="term" value="P:endosomal vesicle fusion"/>
    <property type="evidence" value="ECO:0007669"/>
    <property type="project" value="UniProtKB-UniRule"/>
</dbReference>
<evidence type="ECO:0000256" key="2">
    <source>
        <dbReference type="ARBA" id="ARBA00022448"/>
    </source>
</evidence>
<keyword evidence="9" id="KW-1185">Reference proteome</keyword>
<evidence type="ECO:0000256" key="3">
    <source>
        <dbReference type="ARBA" id="ARBA00022927"/>
    </source>
</evidence>
<reference evidence="9" key="1">
    <citation type="journal article" date="2014" name="Proc. Natl. Acad. Sci. U.S.A.">
        <title>Extensive sampling of basidiomycete genomes demonstrates inadequacy of the white-rot/brown-rot paradigm for wood decay fungi.</title>
        <authorList>
            <person name="Riley R."/>
            <person name="Salamov A.A."/>
            <person name="Brown D.W."/>
            <person name="Nagy L.G."/>
            <person name="Floudas D."/>
            <person name="Held B.W."/>
            <person name="Levasseur A."/>
            <person name="Lombard V."/>
            <person name="Morin E."/>
            <person name="Otillar R."/>
            <person name="Lindquist E.A."/>
            <person name="Sun H."/>
            <person name="LaButti K.M."/>
            <person name="Schmutz J."/>
            <person name="Jabbour D."/>
            <person name="Luo H."/>
            <person name="Baker S.E."/>
            <person name="Pisabarro A.G."/>
            <person name="Walton J.D."/>
            <person name="Blanchette R.A."/>
            <person name="Henrissat B."/>
            <person name="Martin F."/>
            <person name="Cullen D."/>
            <person name="Hibbett D.S."/>
            <person name="Grigoriev I.V."/>
        </authorList>
    </citation>
    <scope>NUCLEOTIDE SEQUENCE [LARGE SCALE GENOMIC DNA]</scope>
    <source>
        <strain evidence="9">FD-172 SS1</strain>
    </source>
</reference>
<dbReference type="OrthoDB" id="244107at2759"/>
<dbReference type="InterPro" id="IPR011990">
    <property type="entry name" value="TPR-like_helical_dom_sf"/>
</dbReference>
<feature type="compositionally biased region" description="Basic and acidic residues" evidence="6">
    <location>
        <begin position="80"/>
        <end position="90"/>
    </location>
</feature>
<dbReference type="InterPro" id="IPR001680">
    <property type="entry name" value="WD40_rpt"/>
</dbReference>
<evidence type="ECO:0000256" key="1">
    <source>
        <dbReference type="ARBA" id="ARBA00009582"/>
    </source>
</evidence>
<dbReference type="AlphaFoldDB" id="A0A067MLA3"/>
<feature type="compositionally biased region" description="Acidic residues" evidence="6">
    <location>
        <begin position="91"/>
        <end position="115"/>
    </location>
</feature>
<dbReference type="SMART" id="SM00299">
    <property type="entry name" value="CLH"/>
    <property type="match status" value="1"/>
</dbReference>
<feature type="repeat" description="CHCR" evidence="5">
    <location>
        <begin position="690"/>
        <end position="834"/>
    </location>
</feature>